<protein>
    <submittedName>
        <fullName evidence="1">Uncharacterized protein</fullName>
    </submittedName>
</protein>
<organism evidence="1 2">
    <name type="scientific">Pseudochrobactrum saccharolyticum</name>
    <dbReference type="NCBI Taxonomy" id="354352"/>
    <lineage>
        <taxon>Bacteria</taxon>
        <taxon>Pseudomonadati</taxon>
        <taxon>Pseudomonadota</taxon>
        <taxon>Alphaproteobacteria</taxon>
        <taxon>Hyphomicrobiales</taxon>
        <taxon>Brucellaceae</taxon>
        <taxon>Pseudochrobactrum</taxon>
    </lineage>
</organism>
<reference evidence="1 2" key="1">
    <citation type="submission" date="2020-08" db="EMBL/GenBank/DDBJ databases">
        <title>Genomic Encyclopedia of Type Strains, Phase IV (KMG-IV): sequencing the most valuable type-strain genomes for metagenomic binning, comparative biology and taxonomic classification.</title>
        <authorList>
            <person name="Goeker M."/>
        </authorList>
    </citation>
    <scope>NUCLEOTIDE SEQUENCE [LARGE SCALE GENOMIC DNA]</scope>
    <source>
        <strain evidence="1 2">DSM 25620</strain>
    </source>
</reference>
<proteinExistence type="predicted"/>
<sequence length="87" mass="9235">MTVVVDPPSGPVSGASVSAAEWTGYLIDLGGLGWNRKQLGEAVVVDLGDGRYLFALIKHPEKSDYLETVASASIAGLKRRSATEELF</sequence>
<accession>A0A7W8AKL3</accession>
<dbReference type="Proteomes" id="UP000531231">
    <property type="component" value="Unassembled WGS sequence"/>
</dbReference>
<evidence type="ECO:0000313" key="2">
    <source>
        <dbReference type="Proteomes" id="UP000531231"/>
    </source>
</evidence>
<dbReference type="RefSeq" id="WP_151159606.1">
    <property type="nucleotide sequence ID" value="NZ_JACHIL010000003.1"/>
</dbReference>
<keyword evidence="2" id="KW-1185">Reference proteome</keyword>
<dbReference type="AlphaFoldDB" id="A0A7W8AKL3"/>
<comment type="caution">
    <text evidence="1">The sequence shown here is derived from an EMBL/GenBank/DDBJ whole genome shotgun (WGS) entry which is preliminary data.</text>
</comment>
<dbReference type="EMBL" id="JACHIL010000003">
    <property type="protein sequence ID" value="MBB5091584.1"/>
    <property type="molecule type" value="Genomic_DNA"/>
</dbReference>
<gene>
    <name evidence="1" type="ORF">HNQ68_002125</name>
</gene>
<evidence type="ECO:0000313" key="1">
    <source>
        <dbReference type="EMBL" id="MBB5091584.1"/>
    </source>
</evidence>
<name>A0A7W8AKL3_9HYPH</name>